<accession>A0A7J7HED0</accession>
<evidence type="ECO:0000313" key="2">
    <source>
        <dbReference type="Proteomes" id="UP000593564"/>
    </source>
</evidence>
<protein>
    <submittedName>
        <fullName evidence="1">Uncharacterized protein</fullName>
    </submittedName>
</protein>
<dbReference type="AlphaFoldDB" id="A0A7J7HED0"/>
<proteinExistence type="predicted"/>
<keyword evidence="2" id="KW-1185">Reference proteome</keyword>
<sequence length="104" mass="11688">MNQFVSRFVLTPCVSSPTSCFNHMLVSSKRRIVRVSGPPRKKKIIDAHKPLNRFIELISEASALSLESFPRAIVASKSASKYNNQTPTVFISPVVLFLRRCPKI</sequence>
<organism evidence="1 2">
    <name type="scientific">Camellia sinensis</name>
    <name type="common">Tea plant</name>
    <name type="synonym">Thea sinensis</name>
    <dbReference type="NCBI Taxonomy" id="4442"/>
    <lineage>
        <taxon>Eukaryota</taxon>
        <taxon>Viridiplantae</taxon>
        <taxon>Streptophyta</taxon>
        <taxon>Embryophyta</taxon>
        <taxon>Tracheophyta</taxon>
        <taxon>Spermatophyta</taxon>
        <taxon>Magnoliopsida</taxon>
        <taxon>eudicotyledons</taxon>
        <taxon>Gunneridae</taxon>
        <taxon>Pentapetalae</taxon>
        <taxon>asterids</taxon>
        <taxon>Ericales</taxon>
        <taxon>Theaceae</taxon>
        <taxon>Camellia</taxon>
    </lineage>
</organism>
<name>A0A7J7HED0_CAMSI</name>
<reference evidence="2" key="1">
    <citation type="journal article" date="2020" name="Nat. Commun.">
        <title>Genome assembly of wild tea tree DASZ reveals pedigree and selection history of tea varieties.</title>
        <authorList>
            <person name="Zhang W."/>
            <person name="Zhang Y."/>
            <person name="Qiu H."/>
            <person name="Guo Y."/>
            <person name="Wan H."/>
            <person name="Zhang X."/>
            <person name="Scossa F."/>
            <person name="Alseekh S."/>
            <person name="Zhang Q."/>
            <person name="Wang P."/>
            <person name="Xu L."/>
            <person name="Schmidt M.H."/>
            <person name="Jia X."/>
            <person name="Li D."/>
            <person name="Zhu A."/>
            <person name="Guo F."/>
            <person name="Chen W."/>
            <person name="Ni D."/>
            <person name="Usadel B."/>
            <person name="Fernie A.R."/>
            <person name="Wen W."/>
        </authorList>
    </citation>
    <scope>NUCLEOTIDE SEQUENCE [LARGE SCALE GENOMIC DNA]</scope>
    <source>
        <strain evidence="2">cv. G240</strain>
    </source>
</reference>
<dbReference type="EMBL" id="JACBKZ010000004">
    <property type="protein sequence ID" value="KAF5951272.1"/>
    <property type="molecule type" value="Genomic_DNA"/>
</dbReference>
<comment type="caution">
    <text evidence="1">The sequence shown here is derived from an EMBL/GenBank/DDBJ whole genome shotgun (WGS) entry which is preliminary data.</text>
</comment>
<reference evidence="1 2" key="2">
    <citation type="submission" date="2020-07" db="EMBL/GenBank/DDBJ databases">
        <title>Genome assembly of wild tea tree DASZ reveals pedigree and selection history of tea varieties.</title>
        <authorList>
            <person name="Zhang W."/>
        </authorList>
    </citation>
    <scope>NUCLEOTIDE SEQUENCE [LARGE SCALE GENOMIC DNA]</scope>
    <source>
        <strain evidence="2">cv. G240</strain>
        <tissue evidence="1">Leaf</tissue>
    </source>
</reference>
<gene>
    <name evidence="1" type="ORF">HYC85_009216</name>
</gene>
<evidence type="ECO:0000313" key="1">
    <source>
        <dbReference type="EMBL" id="KAF5951272.1"/>
    </source>
</evidence>
<dbReference type="Proteomes" id="UP000593564">
    <property type="component" value="Unassembled WGS sequence"/>
</dbReference>